<dbReference type="Proteomes" id="UP000324629">
    <property type="component" value="Unassembled WGS sequence"/>
</dbReference>
<evidence type="ECO:0000259" key="2">
    <source>
        <dbReference type="Pfam" id="PF18289"/>
    </source>
</evidence>
<organism evidence="3 4">
    <name type="scientific">Paragonimus westermani</name>
    <dbReference type="NCBI Taxonomy" id="34504"/>
    <lineage>
        <taxon>Eukaryota</taxon>
        <taxon>Metazoa</taxon>
        <taxon>Spiralia</taxon>
        <taxon>Lophotrochozoa</taxon>
        <taxon>Platyhelminthes</taxon>
        <taxon>Trematoda</taxon>
        <taxon>Digenea</taxon>
        <taxon>Plagiorchiida</taxon>
        <taxon>Troglotremata</taxon>
        <taxon>Troglotrematidae</taxon>
        <taxon>Paragonimus</taxon>
    </lineage>
</organism>
<feature type="region of interest" description="Disordered" evidence="1">
    <location>
        <begin position="136"/>
        <end position="175"/>
    </location>
</feature>
<evidence type="ECO:0000256" key="1">
    <source>
        <dbReference type="SAM" id="MobiDB-lite"/>
    </source>
</evidence>
<name>A0A5J4NTB4_9TREM</name>
<feature type="non-terminal residue" evidence="3">
    <location>
        <position position="1"/>
    </location>
</feature>
<comment type="caution">
    <text evidence="3">The sequence shown here is derived from an EMBL/GenBank/DDBJ whole genome shotgun (WGS) entry which is preliminary data.</text>
</comment>
<feature type="domain" description="CCDC81 HU" evidence="2">
    <location>
        <begin position="3"/>
        <end position="77"/>
    </location>
</feature>
<accession>A0A5J4NTB4</accession>
<keyword evidence="4" id="KW-1185">Reference proteome</keyword>
<sequence>SIPLVSLNFCDISARTGSTREVVESCIDRVLTTLNHALHHEQIVDIVFNHIGALRVRHGKPKFRFFSSFLTQMDKTGLLIGCLKNATELSPFLFSLFVGCKNGQRPDTADSAITKRTAQSETDVERVNSKRQFLKVITEENEHSSSGPSNRSDSSRSDNLESQSSGRRVQTNKCN</sequence>
<dbReference type="InterPro" id="IPR026295">
    <property type="entry name" value="CCD81"/>
</dbReference>
<dbReference type="InterPro" id="IPR040673">
    <property type="entry name" value="CCDC81_HU_dom_2"/>
</dbReference>
<dbReference type="EMBL" id="QNGE01000973">
    <property type="protein sequence ID" value="KAA3678752.1"/>
    <property type="molecule type" value="Genomic_DNA"/>
</dbReference>
<protein>
    <recommendedName>
        <fullName evidence="2">CCDC81 HU domain-containing protein</fullName>
    </recommendedName>
</protein>
<proteinExistence type="predicted"/>
<evidence type="ECO:0000313" key="3">
    <source>
        <dbReference type="EMBL" id="KAA3678752.1"/>
    </source>
</evidence>
<dbReference type="PANTHER" id="PTHR14362">
    <property type="entry name" value="COILED-COIL DOMAIN-CONTAINING PROTEIN 81"/>
    <property type="match status" value="1"/>
</dbReference>
<dbReference type="AlphaFoldDB" id="A0A5J4NTB4"/>
<reference evidence="3 4" key="1">
    <citation type="journal article" date="2019" name="Gigascience">
        <title>Whole-genome sequence of the oriental lung fluke Paragonimus westermani.</title>
        <authorList>
            <person name="Oey H."/>
            <person name="Zakrzewski M."/>
            <person name="Narain K."/>
            <person name="Devi K.R."/>
            <person name="Agatsuma T."/>
            <person name="Nawaratna S."/>
            <person name="Gobert G.N."/>
            <person name="Jones M.K."/>
            <person name="Ragan M.A."/>
            <person name="McManus D.P."/>
            <person name="Krause L."/>
        </authorList>
    </citation>
    <scope>NUCLEOTIDE SEQUENCE [LARGE SCALE GENOMIC DNA]</scope>
    <source>
        <strain evidence="3 4">IND2009</strain>
    </source>
</reference>
<evidence type="ECO:0000313" key="4">
    <source>
        <dbReference type="Proteomes" id="UP000324629"/>
    </source>
</evidence>
<dbReference type="Pfam" id="PF18289">
    <property type="entry name" value="HU-CCDC81_euk_2"/>
    <property type="match status" value="1"/>
</dbReference>
<dbReference type="PANTHER" id="PTHR14362:SF2">
    <property type="entry name" value="COILED-COIL DOMAIN-CONTAINING PROTEIN 81"/>
    <property type="match status" value="1"/>
</dbReference>
<gene>
    <name evidence="3" type="ORF">DEA37_0015057</name>
</gene>
<feature type="compositionally biased region" description="Polar residues" evidence="1">
    <location>
        <begin position="166"/>
        <end position="175"/>
    </location>
</feature>
<dbReference type="GO" id="GO:0005815">
    <property type="term" value="C:microtubule organizing center"/>
    <property type="evidence" value="ECO:0007669"/>
    <property type="project" value="TreeGrafter"/>
</dbReference>